<dbReference type="GO" id="GO:0006508">
    <property type="term" value="P:proteolysis"/>
    <property type="evidence" value="ECO:0007669"/>
    <property type="project" value="UniProtKB-KW"/>
</dbReference>
<evidence type="ECO:0000256" key="3">
    <source>
        <dbReference type="ARBA" id="ARBA00022670"/>
    </source>
</evidence>
<dbReference type="GO" id="GO:0070006">
    <property type="term" value="F:metalloaminopeptidase activity"/>
    <property type="evidence" value="ECO:0007669"/>
    <property type="project" value="UniProtKB-UniRule"/>
</dbReference>
<feature type="binding site" evidence="6">
    <location>
        <position position="97"/>
    </location>
    <ligand>
        <name>a divalent metal cation</name>
        <dbReference type="ChEBI" id="CHEBI:60240"/>
        <label>1</label>
    </ligand>
</feature>
<keyword evidence="3 6" id="KW-0645">Protease</keyword>
<evidence type="ECO:0000256" key="1">
    <source>
        <dbReference type="ARBA" id="ARBA00002521"/>
    </source>
</evidence>
<evidence type="ECO:0000256" key="6">
    <source>
        <dbReference type="HAMAP-Rule" id="MF_01974"/>
    </source>
</evidence>
<organism evidence="9 10">
    <name type="scientific">Buchnera aphidicola</name>
    <name type="common">Cinara strobi</name>
    <dbReference type="NCBI Taxonomy" id="1921549"/>
    <lineage>
        <taxon>Bacteria</taxon>
        <taxon>Pseudomonadati</taxon>
        <taxon>Pseudomonadota</taxon>
        <taxon>Gammaproteobacteria</taxon>
        <taxon>Enterobacterales</taxon>
        <taxon>Erwiniaceae</taxon>
        <taxon>Buchnera</taxon>
    </lineage>
</organism>
<dbReference type="InterPro" id="IPR002467">
    <property type="entry name" value="Pept_M24A_MAP1"/>
</dbReference>
<comment type="similarity">
    <text evidence="6">Belongs to the peptidase M24A family. Methionine aminopeptidase type 1 subfamily.</text>
</comment>
<dbReference type="InterPro" id="IPR001714">
    <property type="entry name" value="Pept_M24_MAP"/>
</dbReference>
<dbReference type="RefSeq" id="WP_158349034.1">
    <property type="nucleotide sequence ID" value="NZ_LR025085.1"/>
</dbReference>
<evidence type="ECO:0000256" key="5">
    <source>
        <dbReference type="ARBA" id="ARBA00022801"/>
    </source>
</evidence>
<dbReference type="SUPFAM" id="SSF55920">
    <property type="entry name" value="Creatinase/aminopeptidase"/>
    <property type="match status" value="1"/>
</dbReference>
<dbReference type="Proteomes" id="UP000271849">
    <property type="component" value="Chromosome"/>
</dbReference>
<dbReference type="InterPro" id="IPR036005">
    <property type="entry name" value="Creatinase/aminopeptidase-like"/>
</dbReference>
<dbReference type="GO" id="GO:0046872">
    <property type="term" value="F:metal ion binding"/>
    <property type="evidence" value="ECO:0007669"/>
    <property type="project" value="UniProtKB-UniRule"/>
</dbReference>
<dbReference type="AlphaFoldDB" id="A0A3B1E0E9"/>
<dbReference type="InterPro" id="IPR000994">
    <property type="entry name" value="Pept_M24"/>
</dbReference>
<reference evidence="10" key="1">
    <citation type="submission" date="2018-09" db="EMBL/GenBank/DDBJ databases">
        <authorList>
            <person name="Manzano-Marin A."/>
            <person name="Manzano-Marin A."/>
        </authorList>
    </citation>
    <scope>NUCLEOTIDE SEQUENCE [LARGE SCALE GENOMIC DNA]</scope>
    <source>
        <strain evidence="10">BuCistrobi</strain>
    </source>
</reference>
<dbReference type="Pfam" id="PF00557">
    <property type="entry name" value="Peptidase_M24"/>
    <property type="match status" value="1"/>
</dbReference>
<dbReference type="GO" id="GO:0005829">
    <property type="term" value="C:cytosol"/>
    <property type="evidence" value="ECO:0007669"/>
    <property type="project" value="TreeGrafter"/>
</dbReference>
<comment type="subunit">
    <text evidence="6">Monomer.</text>
</comment>
<evidence type="ECO:0000256" key="2">
    <source>
        <dbReference type="ARBA" id="ARBA00022438"/>
    </source>
</evidence>
<feature type="binding site" evidence="6">
    <location>
        <position position="171"/>
    </location>
    <ligand>
        <name>a divalent metal cation</name>
        <dbReference type="ChEBI" id="CHEBI:60240"/>
        <label>2</label>
        <note>catalytic</note>
    </ligand>
</feature>
<dbReference type="NCBIfam" id="TIGR00500">
    <property type="entry name" value="met_pdase_I"/>
    <property type="match status" value="1"/>
</dbReference>
<protein>
    <recommendedName>
        <fullName evidence="6 7">Methionine aminopeptidase</fullName>
        <shortName evidence="6">MAP</shortName>
        <shortName evidence="6">MetAP</shortName>
        <ecNumber evidence="6 7">3.4.11.18</ecNumber>
    </recommendedName>
    <alternativeName>
        <fullName evidence="6">Peptidase M</fullName>
    </alternativeName>
</protein>
<evidence type="ECO:0000259" key="8">
    <source>
        <dbReference type="Pfam" id="PF00557"/>
    </source>
</evidence>
<proteinExistence type="inferred from homology"/>
<feature type="domain" description="Peptidase M24" evidence="8">
    <location>
        <begin position="13"/>
        <end position="241"/>
    </location>
</feature>
<feature type="binding site" evidence="6">
    <location>
        <position position="235"/>
    </location>
    <ligand>
        <name>a divalent metal cation</name>
        <dbReference type="ChEBI" id="CHEBI:60240"/>
        <label>1</label>
    </ligand>
</feature>
<evidence type="ECO:0000256" key="4">
    <source>
        <dbReference type="ARBA" id="ARBA00022723"/>
    </source>
</evidence>
<feature type="binding site" evidence="6">
    <location>
        <position position="108"/>
    </location>
    <ligand>
        <name>a divalent metal cation</name>
        <dbReference type="ChEBI" id="CHEBI:60240"/>
        <label>1</label>
    </ligand>
</feature>
<dbReference type="GO" id="GO:0004239">
    <property type="term" value="F:initiator methionyl aminopeptidase activity"/>
    <property type="evidence" value="ECO:0007669"/>
    <property type="project" value="UniProtKB-UniRule"/>
</dbReference>
<dbReference type="OrthoDB" id="9802055at2"/>
<feature type="binding site" evidence="6">
    <location>
        <position position="108"/>
    </location>
    <ligand>
        <name>a divalent metal cation</name>
        <dbReference type="ChEBI" id="CHEBI:60240"/>
        <label>2</label>
        <note>catalytic</note>
    </ligand>
</feature>
<gene>
    <name evidence="6 9" type="primary">map</name>
    <name evidence="9" type="ORF">BUCINSTRO3249_0149</name>
</gene>
<keyword evidence="5 6" id="KW-0378">Hydrolase</keyword>
<feature type="binding site" evidence="6">
    <location>
        <position position="204"/>
    </location>
    <ligand>
        <name>a divalent metal cation</name>
        <dbReference type="ChEBI" id="CHEBI:60240"/>
        <label>2</label>
        <note>catalytic</note>
    </ligand>
</feature>
<dbReference type="HAMAP" id="MF_01974">
    <property type="entry name" value="MetAP_1"/>
    <property type="match status" value="1"/>
</dbReference>
<dbReference type="EMBL" id="LR025085">
    <property type="protein sequence ID" value="VAX76455.1"/>
    <property type="molecule type" value="Genomic_DNA"/>
</dbReference>
<sequence length="263" mass="30153">MKKILKNKYDIQQMRLSGKITADVLTMIKNHIYPDISTQDINNICHHYITKIKKAVPACLGYKSFPKSICISINDIVCHGIPDKNILLKKGDIVNIDVAVIKNNYYTDASKMFFVGKVNTKKKLLCKITRKSLYQALKCIKPGIKINNIGKKIQKYVESQKLHVVKEYCGHGIGNNFHEPPHILHYYNKYDCLKMQAGMIFTVEPMVNTRSQYVECMKDGWTVKTRDGGCSAQYEHTVLVNQKGCELLTHQKNEKIPKIFINN</sequence>
<feature type="binding site" evidence="6">
    <location>
        <position position="178"/>
    </location>
    <ligand>
        <name>substrate</name>
    </ligand>
</feature>
<keyword evidence="4 6" id="KW-0479">Metal-binding</keyword>
<dbReference type="CDD" id="cd01086">
    <property type="entry name" value="MetAP1"/>
    <property type="match status" value="1"/>
</dbReference>
<comment type="catalytic activity">
    <reaction evidence="6 7">
        <text>Release of N-terminal amino acids, preferentially methionine, from peptides and arylamides.</text>
        <dbReference type="EC" id="3.4.11.18"/>
    </reaction>
</comment>
<dbReference type="PROSITE" id="PS00680">
    <property type="entry name" value="MAP_1"/>
    <property type="match status" value="1"/>
</dbReference>
<accession>A0A3B1E0E9</accession>
<dbReference type="EC" id="3.4.11.18" evidence="6 7"/>
<dbReference type="PRINTS" id="PR00599">
    <property type="entry name" value="MAPEPTIDASE"/>
</dbReference>
<comment type="cofactor">
    <cofactor evidence="6">
        <name>Co(2+)</name>
        <dbReference type="ChEBI" id="CHEBI:48828"/>
    </cofactor>
    <cofactor evidence="6">
        <name>Zn(2+)</name>
        <dbReference type="ChEBI" id="CHEBI:29105"/>
    </cofactor>
    <cofactor evidence="6">
        <name>Mn(2+)</name>
        <dbReference type="ChEBI" id="CHEBI:29035"/>
    </cofactor>
    <cofactor evidence="6">
        <name>Fe(2+)</name>
        <dbReference type="ChEBI" id="CHEBI:29033"/>
    </cofactor>
    <text evidence="6">Binds 2 divalent metal cations per subunit. Has a high-affinity and a low affinity metal-binding site. The true nature of the physiological cofactor is under debate. The enzyme is active with cobalt, zinc, manganese or divalent iron ions. Most likely, methionine aminopeptidases function as mononuclear Fe(2+)-metalloproteases under physiological conditions, and the catalytically relevant metal-binding site has been assigned to the histidine-containing high-affinity site.</text>
</comment>
<comment type="function">
    <text evidence="1 6">Removes the N-terminal methionine from nascent proteins. The N-terminal methionine is often cleaved when the second residue in the primary sequence is small and uncharged (Met-Ala-, Cys, Gly, Pro, Ser, Thr, or Val). Requires deformylation of the N(alpha)-formylated initiator methionine before it can be hydrolyzed.</text>
</comment>
<evidence type="ECO:0000313" key="10">
    <source>
        <dbReference type="Proteomes" id="UP000271849"/>
    </source>
</evidence>
<dbReference type="PANTHER" id="PTHR43330">
    <property type="entry name" value="METHIONINE AMINOPEPTIDASE"/>
    <property type="match status" value="1"/>
</dbReference>
<evidence type="ECO:0000256" key="7">
    <source>
        <dbReference type="RuleBase" id="RU003653"/>
    </source>
</evidence>
<dbReference type="PANTHER" id="PTHR43330:SF27">
    <property type="entry name" value="METHIONINE AMINOPEPTIDASE"/>
    <property type="match status" value="1"/>
</dbReference>
<dbReference type="Gene3D" id="3.90.230.10">
    <property type="entry name" value="Creatinase/methionine aminopeptidase superfamily"/>
    <property type="match status" value="1"/>
</dbReference>
<keyword evidence="2 6" id="KW-0031">Aminopeptidase</keyword>
<feature type="binding site" evidence="6">
    <location>
        <position position="235"/>
    </location>
    <ligand>
        <name>a divalent metal cation</name>
        <dbReference type="ChEBI" id="CHEBI:60240"/>
        <label>2</label>
        <note>catalytic</note>
    </ligand>
</feature>
<name>A0A3B1E0E9_9GAMM</name>
<dbReference type="STRING" id="1921549.GCA_900128825_00148"/>
<evidence type="ECO:0000313" key="9">
    <source>
        <dbReference type="EMBL" id="VAX76455.1"/>
    </source>
</evidence>
<feature type="binding site" evidence="6">
    <location>
        <position position="79"/>
    </location>
    <ligand>
        <name>substrate</name>
    </ligand>
</feature>